<feature type="signal peptide" evidence="1">
    <location>
        <begin position="1"/>
        <end position="19"/>
    </location>
</feature>
<accession>A0A3D8SYA4</accession>
<evidence type="ECO:0008006" key="4">
    <source>
        <dbReference type="Google" id="ProtNLM"/>
    </source>
</evidence>
<keyword evidence="3" id="KW-1185">Reference proteome</keyword>
<dbReference type="AlphaFoldDB" id="A0A3D8SYA4"/>
<dbReference type="OrthoDB" id="2986744at2759"/>
<reference evidence="2 3" key="1">
    <citation type="journal article" date="2018" name="IMA Fungus">
        <title>IMA Genome-F 9: Draft genome sequence of Annulohypoxylon stygium, Aspergillus mulundensis, Berkeleyomyces basicola (syn. Thielaviopsis basicola), Ceratocystis smalleyi, two Cercospora beticola strains, Coleophoma cylindrospora, Fusarium fracticaudum, Phialophora cf. hyalina, and Morchella septimelata.</title>
        <authorList>
            <person name="Wingfield B.D."/>
            <person name="Bills G.F."/>
            <person name="Dong Y."/>
            <person name="Huang W."/>
            <person name="Nel W.J."/>
            <person name="Swalarsk-Parry B.S."/>
            <person name="Vaghefi N."/>
            <person name="Wilken P.M."/>
            <person name="An Z."/>
            <person name="de Beer Z.W."/>
            <person name="De Vos L."/>
            <person name="Chen L."/>
            <person name="Duong T.A."/>
            <person name="Gao Y."/>
            <person name="Hammerbacher A."/>
            <person name="Kikkert J.R."/>
            <person name="Li Y."/>
            <person name="Li H."/>
            <person name="Li K."/>
            <person name="Li Q."/>
            <person name="Liu X."/>
            <person name="Ma X."/>
            <person name="Naidoo K."/>
            <person name="Pethybridge S.J."/>
            <person name="Sun J."/>
            <person name="Steenkamp E.T."/>
            <person name="van der Nest M.A."/>
            <person name="van Wyk S."/>
            <person name="Wingfield M.J."/>
            <person name="Xiong C."/>
            <person name="Yue Q."/>
            <person name="Zhang X."/>
        </authorList>
    </citation>
    <scope>NUCLEOTIDE SEQUENCE [LARGE SCALE GENOMIC DNA]</scope>
    <source>
        <strain evidence="2 3">BP5796</strain>
    </source>
</reference>
<organism evidence="2 3">
    <name type="scientific">Coleophoma crateriformis</name>
    <dbReference type="NCBI Taxonomy" id="565419"/>
    <lineage>
        <taxon>Eukaryota</taxon>
        <taxon>Fungi</taxon>
        <taxon>Dikarya</taxon>
        <taxon>Ascomycota</taxon>
        <taxon>Pezizomycotina</taxon>
        <taxon>Leotiomycetes</taxon>
        <taxon>Helotiales</taxon>
        <taxon>Dermateaceae</taxon>
        <taxon>Coleophoma</taxon>
    </lineage>
</organism>
<protein>
    <recommendedName>
        <fullName evidence="4">Cyanovirin-N domain-containing protein</fullName>
    </recommendedName>
</protein>
<evidence type="ECO:0000313" key="3">
    <source>
        <dbReference type="Proteomes" id="UP000256328"/>
    </source>
</evidence>
<evidence type="ECO:0000313" key="2">
    <source>
        <dbReference type="EMBL" id="RDW91307.1"/>
    </source>
</evidence>
<evidence type="ECO:0000256" key="1">
    <source>
        <dbReference type="SAM" id="SignalP"/>
    </source>
</evidence>
<proteinExistence type="predicted"/>
<keyword evidence="1" id="KW-0732">Signal</keyword>
<feature type="chain" id="PRO_5017658924" description="Cyanovirin-N domain-containing protein" evidence="1">
    <location>
        <begin position="20"/>
        <end position="169"/>
    </location>
</feature>
<gene>
    <name evidence="2" type="ORF">BP5796_02472</name>
</gene>
<sequence length="169" mass="17207">MQFTSLLFASFATYACVAAAPAKGKAAAAATSGTTIVMKEVGGIAGNECLTFRNNGEMVDAACVNTSADRQVTPSTIGGENVLLVQRTFTAGFRPDLVGVQACVGFNGTDFLAMSCNDSAFQAVSLQNNILTSGSACQSGHDSKAQLTVDTSGKTCVAVTTTNVTPSTT</sequence>
<dbReference type="EMBL" id="PDLN01000003">
    <property type="protein sequence ID" value="RDW91307.1"/>
    <property type="molecule type" value="Genomic_DNA"/>
</dbReference>
<name>A0A3D8SYA4_9HELO</name>
<comment type="caution">
    <text evidence="2">The sequence shown here is derived from an EMBL/GenBank/DDBJ whole genome shotgun (WGS) entry which is preliminary data.</text>
</comment>
<dbReference type="Proteomes" id="UP000256328">
    <property type="component" value="Unassembled WGS sequence"/>
</dbReference>